<sequence length="172" mass="19499">MVKTAVERKRLQRERDREQREKMRHILRDSTYPYLKRTFSDLANEEGGFSDIEIPLLVAGIQPPTFFDERGPEECALDGVTDGVDNPYLGAEGAIGRAEVIVDCLLDAALELSGIVNSYKRQELEARLRELESSDTTDRATAMKDAVKLNKILDQLNKKVRRSFPEWKVTGS</sequence>
<dbReference type="AlphaFoldDB" id="M9R2A4"/>
<protein>
    <submittedName>
        <fullName evidence="2">Uncharacterized protein</fullName>
    </submittedName>
</protein>
<gene>
    <name evidence="2" type="ORF">OAN307_c10790</name>
</gene>
<accession>M9R2A4</accession>
<proteinExistence type="predicted"/>
<reference evidence="2 3" key="1">
    <citation type="journal article" date="2013" name="PLoS ONE">
        <title>Poles Apart: Arctic and Antarctic Octadecabacter strains Share High Genome Plasticity and a New Type of Xanthorhodopsin.</title>
        <authorList>
            <person name="Vollmers J."/>
            <person name="Voget S."/>
            <person name="Dietrich S."/>
            <person name="Gollnow K."/>
            <person name="Smits M."/>
            <person name="Meyer K."/>
            <person name="Brinkhoff T."/>
            <person name="Simon M."/>
            <person name="Daniel R."/>
        </authorList>
    </citation>
    <scope>NUCLEOTIDE SEQUENCE [LARGE SCALE GENOMIC DNA]</scope>
    <source>
        <strain evidence="2 3">307</strain>
    </source>
</reference>
<feature type="region of interest" description="Disordered" evidence="1">
    <location>
        <begin position="1"/>
        <end position="21"/>
    </location>
</feature>
<dbReference type="Proteomes" id="UP000005307">
    <property type="component" value="Chromosome"/>
</dbReference>
<dbReference type="KEGG" id="oat:OAN307_c10790"/>
<keyword evidence="3" id="KW-1185">Reference proteome</keyword>
<dbReference type="RefSeq" id="WP_015498826.1">
    <property type="nucleotide sequence ID" value="NC_020911.1"/>
</dbReference>
<dbReference type="OrthoDB" id="8421236at2"/>
<evidence type="ECO:0000313" key="2">
    <source>
        <dbReference type="EMBL" id="AGI66784.1"/>
    </source>
</evidence>
<evidence type="ECO:0000256" key="1">
    <source>
        <dbReference type="SAM" id="MobiDB-lite"/>
    </source>
</evidence>
<name>M9R2A4_9RHOB</name>
<dbReference type="eggNOG" id="ENOG5032TRK">
    <property type="taxonomic scope" value="Bacteria"/>
</dbReference>
<evidence type="ECO:0000313" key="3">
    <source>
        <dbReference type="Proteomes" id="UP000005307"/>
    </source>
</evidence>
<dbReference type="EMBL" id="CP003740">
    <property type="protein sequence ID" value="AGI66784.1"/>
    <property type="molecule type" value="Genomic_DNA"/>
</dbReference>
<dbReference type="HOGENOM" id="CLU_1569460_0_0_5"/>
<organism evidence="2 3">
    <name type="scientific">Octadecabacter antarcticus 307</name>
    <dbReference type="NCBI Taxonomy" id="391626"/>
    <lineage>
        <taxon>Bacteria</taxon>
        <taxon>Pseudomonadati</taxon>
        <taxon>Pseudomonadota</taxon>
        <taxon>Alphaproteobacteria</taxon>
        <taxon>Rhodobacterales</taxon>
        <taxon>Roseobacteraceae</taxon>
        <taxon>Octadecabacter</taxon>
    </lineage>
</organism>